<dbReference type="SMART" id="SM00345">
    <property type="entry name" value="HTH_GNTR"/>
    <property type="match status" value="1"/>
</dbReference>
<evidence type="ECO:0000256" key="1">
    <source>
        <dbReference type="ARBA" id="ARBA00023015"/>
    </source>
</evidence>
<dbReference type="Gene3D" id="6.10.250.1220">
    <property type="match status" value="1"/>
</dbReference>
<name>A0A1B3B914_9GAMM</name>
<dbReference type="AlphaFoldDB" id="A0A1B3B914"/>
<dbReference type="Pfam" id="PF00392">
    <property type="entry name" value="GntR"/>
    <property type="match status" value="1"/>
</dbReference>
<dbReference type="GO" id="GO:0003700">
    <property type="term" value="F:DNA-binding transcription factor activity"/>
    <property type="evidence" value="ECO:0007669"/>
    <property type="project" value="InterPro"/>
</dbReference>
<dbReference type="SUPFAM" id="SSF46785">
    <property type="entry name" value="Winged helix' DNA-binding domain"/>
    <property type="match status" value="1"/>
</dbReference>
<dbReference type="InterPro" id="IPR000524">
    <property type="entry name" value="Tscrpt_reg_HTH_GntR"/>
</dbReference>
<dbReference type="PANTHER" id="PTHR38445:SF10">
    <property type="entry name" value="GNTR-FAMILY TRANSCRIPTIONAL REGULATOR"/>
    <property type="match status" value="1"/>
</dbReference>
<gene>
    <name evidence="5" type="ORF">KS2013_568</name>
</gene>
<evidence type="ECO:0000313" key="6">
    <source>
        <dbReference type="Proteomes" id="UP000094147"/>
    </source>
</evidence>
<keyword evidence="2" id="KW-0238">DNA-binding</keyword>
<dbReference type="PATRIC" id="fig|1144748.3.peg.575"/>
<dbReference type="CDD" id="cd07377">
    <property type="entry name" value="WHTH_GntR"/>
    <property type="match status" value="1"/>
</dbReference>
<protein>
    <submittedName>
        <fullName evidence="5">Transcriptional regulator, GntR family</fullName>
    </submittedName>
</protein>
<keyword evidence="1" id="KW-0805">Transcription regulation</keyword>
<dbReference type="RefSeq" id="WP_068989443.1">
    <property type="nucleotide sequence ID" value="NZ_CP012418.1"/>
</dbReference>
<dbReference type="PANTHER" id="PTHR38445">
    <property type="entry name" value="HTH-TYPE TRANSCRIPTIONAL REPRESSOR YTRA"/>
    <property type="match status" value="1"/>
</dbReference>
<sequence>MQIQWDDSQPIYLQLRDRVQNMILEGNLEEGEALPSVRTVSAEYKLNPITVSKAYQLLVDDQLAEKKRGLGMFVVEGAKGKLLQQEREMFLTTELPALIRKLKRLNITKDEFMSAFDKEESEHE</sequence>
<evidence type="ECO:0000259" key="4">
    <source>
        <dbReference type="PROSITE" id="PS50949"/>
    </source>
</evidence>
<dbReference type="Gene3D" id="1.10.10.10">
    <property type="entry name" value="Winged helix-like DNA-binding domain superfamily/Winged helix DNA-binding domain"/>
    <property type="match status" value="1"/>
</dbReference>
<accession>A0A1B3B914</accession>
<dbReference type="KEGG" id="ksd:KS2013_568"/>
<dbReference type="InterPro" id="IPR036390">
    <property type="entry name" value="WH_DNA-bd_sf"/>
</dbReference>
<dbReference type="Proteomes" id="UP000094147">
    <property type="component" value="Chromosome"/>
</dbReference>
<proteinExistence type="predicted"/>
<keyword evidence="3" id="KW-0804">Transcription</keyword>
<keyword evidence="6" id="KW-1185">Reference proteome</keyword>
<dbReference type="GO" id="GO:0003677">
    <property type="term" value="F:DNA binding"/>
    <property type="evidence" value="ECO:0007669"/>
    <property type="project" value="UniProtKB-KW"/>
</dbReference>
<dbReference type="OrthoDB" id="9804020at2"/>
<organism evidence="5 6">
    <name type="scientific">Kangiella sediminilitoris</name>
    <dbReference type="NCBI Taxonomy" id="1144748"/>
    <lineage>
        <taxon>Bacteria</taxon>
        <taxon>Pseudomonadati</taxon>
        <taxon>Pseudomonadota</taxon>
        <taxon>Gammaproteobacteria</taxon>
        <taxon>Kangiellales</taxon>
        <taxon>Kangiellaceae</taxon>
        <taxon>Kangiella</taxon>
    </lineage>
</organism>
<reference evidence="6" key="1">
    <citation type="submission" date="2015-08" db="EMBL/GenBank/DDBJ databases">
        <authorList>
            <person name="Kim K.M."/>
        </authorList>
    </citation>
    <scope>NUCLEOTIDE SEQUENCE [LARGE SCALE GENOMIC DNA]</scope>
    <source>
        <strain evidence="6">KCTC 23892</strain>
    </source>
</reference>
<evidence type="ECO:0000313" key="5">
    <source>
        <dbReference type="EMBL" id="AOE49292.1"/>
    </source>
</evidence>
<evidence type="ECO:0000256" key="3">
    <source>
        <dbReference type="ARBA" id="ARBA00023163"/>
    </source>
</evidence>
<dbReference type="InterPro" id="IPR036388">
    <property type="entry name" value="WH-like_DNA-bd_sf"/>
</dbReference>
<evidence type="ECO:0000256" key="2">
    <source>
        <dbReference type="ARBA" id="ARBA00023125"/>
    </source>
</evidence>
<dbReference type="EMBL" id="CP012418">
    <property type="protein sequence ID" value="AOE49292.1"/>
    <property type="molecule type" value="Genomic_DNA"/>
</dbReference>
<dbReference type="STRING" id="1144748.KS2013_568"/>
<dbReference type="PROSITE" id="PS50949">
    <property type="entry name" value="HTH_GNTR"/>
    <property type="match status" value="1"/>
</dbReference>
<feature type="domain" description="HTH gntR-type" evidence="4">
    <location>
        <begin position="9"/>
        <end position="77"/>
    </location>
</feature>